<evidence type="ECO:0000313" key="1">
    <source>
        <dbReference type="EMBL" id="TGK92181.1"/>
    </source>
</evidence>
<keyword evidence="2" id="KW-1185">Reference proteome</keyword>
<protein>
    <submittedName>
        <fullName evidence="1">Acylneuraminate cytidylyltransferase family protein</fullName>
    </submittedName>
</protein>
<name>A0A2M9Y265_9LEPT</name>
<dbReference type="PANTHER" id="PTHR21485">
    <property type="entry name" value="HAD SUPERFAMILY MEMBERS CMAS AND KDSC"/>
    <property type="match status" value="1"/>
</dbReference>
<dbReference type="PANTHER" id="PTHR21485:SF6">
    <property type="entry name" value="N-ACYLNEURAMINATE CYTIDYLYLTRANSFERASE-RELATED"/>
    <property type="match status" value="1"/>
</dbReference>
<dbReference type="Pfam" id="PF02348">
    <property type="entry name" value="CTP_transf_3"/>
    <property type="match status" value="1"/>
</dbReference>
<organism evidence="1 2">
    <name type="scientific">Leptospira brenneri</name>
    <dbReference type="NCBI Taxonomy" id="2023182"/>
    <lineage>
        <taxon>Bacteria</taxon>
        <taxon>Pseudomonadati</taxon>
        <taxon>Spirochaetota</taxon>
        <taxon>Spirochaetia</taxon>
        <taxon>Leptospirales</taxon>
        <taxon>Leptospiraceae</taxon>
        <taxon>Leptospira</taxon>
    </lineage>
</organism>
<dbReference type="AlphaFoldDB" id="A0A2M9Y265"/>
<evidence type="ECO:0000313" key="2">
    <source>
        <dbReference type="Proteomes" id="UP000297891"/>
    </source>
</evidence>
<dbReference type="Gene3D" id="3.90.550.10">
    <property type="entry name" value="Spore Coat Polysaccharide Biosynthesis Protein SpsA, Chain A"/>
    <property type="match status" value="1"/>
</dbReference>
<dbReference type="InterPro" id="IPR050793">
    <property type="entry name" value="CMP-NeuNAc_synthase"/>
</dbReference>
<dbReference type="InterPro" id="IPR029044">
    <property type="entry name" value="Nucleotide-diphossugar_trans"/>
</dbReference>
<reference evidence="1" key="1">
    <citation type="journal article" date="2019" name="PLoS Negl. Trop. Dis.">
        <title>Revisiting the worldwide diversity of Leptospira species in the environment.</title>
        <authorList>
            <person name="Vincent A.T."/>
            <person name="Schiettekatte O."/>
            <person name="Bourhy P."/>
            <person name="Veyrier F.J."/>
            <person name="Picardeau M."/>
        </authorList>
    </citation>
    <scope>NUCLEOTIDE SEQUENCE [LARGE SCALE GENOMIC DNA]</scope>
    <source>
        <strain evidence="1">201800277</strain>
    </source>
</reference>
<keyword evidence="1" id="KW-0548">Nucleotidyltransferase</keyword>
<dbReference type="Proteomes" id="UP000297891">
    <property type="component" value="Unassembled WGS sequence"/>
</dbReference>
<dbReference type="InterPro" id="IPR003329">
    <property type="entry name" value="Cytidylyl_trans"/>
</dbReference>
<accession>A0A2M9Y265</accession>
<dbReference type="EMBL" id="RQFP01000014">
    <property type="protein sequence ID" value="TGK92181.1"/>
    <property type="molecule type" value="Genomic_DNA"/>
</dbReference>
<sequence length="221" mass="25461">MKGHSERVPKKNVRLMNGKPLFFYIADTLKATNLFEQLAINTDSEEINELAISEYGTWVKIIERPVDLIGDFVSMNAIIDYDISLLGIDHDYFQTHSTNPLLKKDTVLAAVDQYRQGKSEKKLDSLFSVNAIQTRLYDKHLSPLNHNPLILTRTQDLDVIYEENSNFYVFSGQSFLQNKHRIGCKPEPYVMARNSIECIDIDDIADWDLAETIMKNRKNDD</sequence>
<comment type="caution">
    <text evidence="1">The sequence shown here is derived from an EMBL/GenBank/DDBJ whole genome shotgun (WGS) entry which is preliminary data.</text>
</comment>
<gene>
    <name evidence="1" type="ORF">EHQ30_17625</name>
</gene>
<dbReference type="OrthoDB" id="9805604at2"/>
<keyword evidence="1" id="KW-0808">Transferase</keyword>
<dbReference type="CDD" id="cd02513">
    <property type="entry name" value="CMP-NeuAc_Synthase"/>
    <property type="match status" value="1"/>
</dbReference>
<dbReference type="SUPFAM" id="SSF53448">
    <property type="entry name" value="Nucleotide-diphospho-sugar transferases"/>
    <property type="match status" value="1"/>
</dbReference>
<proteinExistence type="predicted"/>
<dbReference type="GO" id="GO:0008781">
    <property type="term" value="F:N-acylneuraminate cytidylyltransferase activity"/>
    <property type="evidence" value="ECO:0007669"/>
    <property type="project" value="TreeGrafter"/>
</dbReference>